<dbReference type="Proteomes" id="UP000018201">
    <property type="component" value="Unassembled WGS sequence"/>
</dbReference>
<gene>
    <name evidence="2" type="ORF">EPH_0020840</name>
</gene>
<proteinExistence type="predicted"/>
<dbReference type="VEuPathDB" id="ToxoDB:EPH_0020840"/>
<sequence length="535" mass="56229">MQPAKGGPLGTAEDRQGPLLPPHAPHAPHAGASCFGTSSTPERQAAPGPPLSSNPFPAGYDELLGVFKALEEASVAEAAAAPAAAAPDFPVGSPHCKAPCTSGAHEGSLSSFEQWMRPIYGQLSQSSVTRRCDGAPPGAPFRSEGPQGTSEGPSSPPPCSPADRSPGGHLPVSEARSCWPPSGAVSSPCLHPPHSEGLSNPLSLTASEEGLEGPPVDTLGGPGAPDKDSSGAPPAPVGPPSGPPGVRSAPAGVGSGSPQYLGAPLGAPQEGAGLGRATEIRGKGEGPRRPCLVLLDLDNTLIPTGWIMACWRKVQLYFGLQQAVACIRKGLEEAALVAALEALFDDLRKLRQQRHTQIVIVTNAGLRTVQEFYLRLCLPELKELCDREKVYIHSTEHFADRVGPIPPMAEEEAFCEFYTALKVHRVGPIPPMAEEEAFCEFYTALKYHEFDFVVQRYLNALIRQTPIPLQGALQTEETEASPLLASSEGPQEEGGPPSPHRQVMGIQLIIVVALYYPLAKARAGSIPCQQIGVVI</sequence>
<name>U6H225_9EIME</name>
<protein>
    <submittedName>
        <fullName evidence="2">Uncharacterized protein</fullName>
    </submittedName>
</protein>
<feature type="compositionally biased region" description="Polar residues" evidence="1">
    <location>
        <begin position="197"/>
        <end position="206"/>
    </location>
</feature>
<feature type="compositionally biased region" description="Low complexity" evidence="1">
    <location>
        <begin position="486"/>
        <end position="495"/>
    </location>
</feature>
<evidence type="ECO:0000313" key="2">
    <source>
        <dbReference type="EMBL" id="CDI86621.1"/>
    </source>
</evidence>
<feature type="region of interest" description="Disordered" evidence="1">
    <location>
        <begin position="478"/>
        <end position="499"/>
    </location>
</feature>
<dbReference type="OrthoDB" id="348125at2759"/>
<dbReference type="AlphaFoldDB" id="U6H225"/>
<feature type="compositionally biased region" description="Pro residues" evidence="1">
    <location>
        <begin position="233"/>
        <end position="243"/>
    </location>
</feature>
<evidence type="ECO:0000313" key="3">
    <source>
        <dbReference type="Proteomes" id="UP000018201"/>
    </source>
</evidence>
<evidence type="ECO:0000256" key="1">
    <source>
        <dbReference type="SAM" id="MobiDB-lite"/>
    </source>
</evidence>
<feature type="compositionally biased region" description="Low complexity" evidence="1">
    <location>
        <begin position="143"/>
        <end position="153"/>
    </location>
</feature>
<feature type="region of interest" description="Disordered" evidence="1">
    <location>
        <begin position="1"/>
        <end position="56"/>
    </location>
</feature>
<reference evidence="2" key="2">
    <citation type="submission" date="2013-10" db="EMBL/GenBank/DDBJ databases">
        <authorList>
            <person name="Aslett M."/>
        </authorList>
    </citation>
    <scope>NUCLEOTIDE SEQUENCE [LARGE SCALE GENOMIC DNA]</scope>
    <source>
        <strain evidence="2">Houghton</strain>
    </source>
</reference>
<organism evidence="2 3">
    <name type="scientific">Eimeria praecox</name>
    <dbReference type="NCBI Taxonomy" id="51316"/>
    <lineage>
        <taxon>Eukaryota</taxon>
        <taxon>Sar</taxon>
        <taxon>Alveolata</taxon>
        <taxon>Apicomplexa</taxon>
        <taxon>Conoidasida</taxon>
        <taxon>Coccidia</taxon>
        <taxon>Eucoccidiorida</taxon>
        <taxon>Eimeriorina</taxon>
        <taxon>Eimeriidae</taxon>
        <taxon>Eimeria</taxon>
    </lineage>
</organism>
<accession>U6H225</accession>
<keyword evidence="3" id="KW-1185">Reference proteome</keyword>
<dbReference type="EMBL" id="HG695722">
    <property type="protein sequence ID" value="CDI86621.1"/>
    <property type="molecule type" value="Genomic_DNA"/>
</dbReference>
<feature type="region of interest" description="Disordered" evidence="1">
    <location>
        <begin position="126"/>
        <end position="284"/>
    </location>
</feature>
<dbReference type="PROSITE" id="PS51257">
    <property type="entry name" value="PROKAR_LIPOPROTEIN"/>
    <property type="match status" value="1"/>
</dbReference>
<reference evidence="2" key="1">
    <citation type="submission" date="2013-10" db="EMBL/GenBank/DDBJ databases">
        <title>Genomic analysis of the causative agents of coccidiosis in chickens.</title>
        <authorList>
            <person name="Reid A.J."/>
            <person name="Blake D."/>
            <person name="Billington K."/>
            <person name="Browne H."/>
            <person name="Dunn M."/>
            <person name="Hung S."/>
            <person name="Kawahara F."/>
            <person name="Miranda-Saavedra D."/>
            <person name="Mourier T."/>
            <person name="Nagra H."/>
            <person name="Otto T.D."/>
            <person name="Rawlings N."/>
            <person name="Sanchez A."/>
            <person name="Sanders M."/>
            <person name="Subramaniam C."/>
            <person name="Tay Y."/>
            <person name="Dear P."/>
            <person name="Doerig C."/>
            <person name="Gruber A."/>
            <person name="Parkinson J."/>
            <person name="Shirley M."/>
            <person name="Wan K.L."/>
            <person name="Berriman M."/>
            <person name="Tomley F."/>
            <person name="Pain A."/>
        </authorList>
    </citation>
    <scope>NUCLEOTIDE SEQUENCE [LARGE SCALE GENOMIC DNA]</scope>
    <source>
        <strain evidence="2">Houghton</strain>
    </source>
</reference>